<dbReference type="InterPro" id="IPR002404">
    <property type="entry name" value="IRS_PTB"/>
</dbReference>
<dbReference type="GO" id="GO:0009887">
    <property type="term" value="P:animal organ morphogenesis"/>
    <property type="evidence" value="ECO:0007669"/>
    <property type="project" value="UniProtKB-ARBA"/>
</dbReference>
<comment type="caution">
    <text evidence="12">The sequence shown here is derived from an EMBL/GenBank/DDBJ whole genome shotgun (WGS) entry which is preliminary data.</text>
</comment>
<dbReference type="AlphaFoldDB" id="A0AAQ4ETD2"/>
<dbReference type="InterPro" id="IPR011993">
    <property type="entry name" value="PH-like_dom_sf"/>
</dbReference>
<dbReference type="SMART" id="SM00295">
    <property type="entry name" value="B41"/>
    <property type="match status" value="1"/>
</dbReference>
<dbReference type="SMART" id="SM00139">
    <property type="entry name" value="MyTH4"/>
    <property type="match status" value="1"/>
</dbReference>
<reference evidence="12 13" key="1">
    <citation type="journal article" date="2023" name="Arcadia Sci">
        <title>De novo assembly of a long-read Amblyomma americanum tick genome.</title>
        <authorList>
            <person name="Chou S."/>
            <person name="Poskanzer K.E."/>
            <person name="Rollins M."/>
            <person name="Thuy-Boun P.S."/>
        </authorList>
    </citation>
    <scope>NUCLEOTIDE SEQUENCE [LARGE SCALE GENOMIC DNA]</scope>
    <source>
        <strain evidence="12">F_SG_1</strain>
        <tissue evidence="12">Salivary glands</tissue>
    </source>
</reference>
<evidence type="ECO:0000256" key="4">
    <source>
        <dbReference type="ARBA" id="ARBA00022490"/>
    </source>
</evidence>
<feature type="region of interest" description="Disordered" evidence="8">
    <location>
        <begin position="898"/>
        <end position="917"/>
    </location>
</feature>
<dbReference type="InterPro" id="IPR019748">
    <property type="entry name" value="FERM_central"/>
</dbReference>
<dbReference type="PANTHER" id="PTHR22692">
    <property type="entry name" value="MYOSIN VII, XV"/>
    <property type="match status" value="1"/>
</dbReference>
<dbReference type="PROSITE" id="PS51016">
    <property type="entry name" value="MYTH4"/>
    <property type="match status" value="1"/>
</dbReference>
<dbReference type="Pfam" id="PF14604">
    <property type="entry name" value="SH3_9"/>
    <property type="match status" value="1"/>
</dbReference>
<dbReference type="InterPro" id="IPR019749">
    <property type="entry name" value="Band_41_domain"/>
</dbReference>
<feature type="domain" description="SH3" evidence="9">
    <location>
        <begin position="242"/>
        <end position="306"/>
    </location>
</feature>
<dbReference type="GO" id="GO:0005856">
    <property type="term" value="C:cytoskeleton"/>
    <property type="evidence" value="ECO:0007669"/>
    <property type="project" value="InterPro"/>
</dbReference>
<dbReference type="InterPro" id="IPR000857">
    <property type="entry name" value="MyTH4_dom"/>
</dbReference>
<proteinExistence type="inferred from homology"/>
<dbReference type="Pfam" id="PF00373">
    <property type="entry name" value="FERM_M"/>
    <property type="match status" value="1"/>
</dbReference>
<dbReference type="InterPro" id="IPR000299">
    <property type="entry name" value="FERM_domain"/>
</dbReference>
<evidence type="ECO:0000259" key="10">
    <source>
        <dbReference type="PROSITE" id="PS50057"/>
    </source>
</evidence>
<dbReference type="EMBL" id="JARKHS020011279">
    <property type="protein sequence ID" value="KAK8777952.1"/>
    <property type="molecule type" value="Genomic_DNA"/>
</dbReference>
<dbReference type="Gene3D" id="2.30.30.40">
    <property type="entry name" value="SH3 Domains"/>
    <property type="match status" value="1"/>
</dbReference>
<protein>
    <submittedName>
        <fullName evidence="12">Uncharacterized protein</fullName>
    </submittedName>
</protein>
<dbReference type="InterPro" id="IPR036028">
    <property type="entry name" value="SH3-like_dom_sf"/>
</dbReference>
<keyword evidence="6" id="KW-0009">Actin-binding</keyword>
<dbReference type="SMART" id="SM00326">
    <property type="entry name" value="SH3"/>
    <property type="match status" value="1"/>
</dbReference>
<gene>
    <name evidence="12" type="ORF">V5799_020707</name>
</gene>
<dbReference type="CDD" id="cd13201">
    <property type="entry name" value="FERM_C_MyoXV"/>
    <property type="match status" value="1"/>
</dbReference>
<evidence type="ECO:0000256" key="5">
    <source>
        <dbReference type="ARBA" id="ARBA00022737"/>
    </source>
</evidence>
<evidence type="ECO:0000256" key="6">
    <source>
        <dbReference type="ARBA" id="ARBA00023203"/>
    </source>
</evidence>
<organism evidence="12 13">
    <name type="scientific">Amblyomma americanum</name>
    <name type="common">Lone star tick</name>
    <dbReference type="NCBI Taxonomy" id="6943"/>
    <lineage>
        <taxon>Eukaryota</taxon>
        <taxon>Metazoa</taxon>
        <taxon>Ecdysozoa</taxon>
        <taxon>Arthropoda</taxon>
        <taxon>Chelicerata</taxon>
        <taxon>Arachnida</taxon>
        <taxon>Acari</taxon>
        <taxon>Parasitiformes</taxon>
        <taxon>Ixodida</taxon>
        <taxon>Ixodoidea</taxon>
        <taxon>Ixodidae</taxon>
        <taxon>Amblyomminae</taxon>
        <taxon>Amblyomma</taxon>
    </lineage>
</organism>
<dbReference type="GO" id="GO:0048731">
    <property type="term" value="P:system development"/>
    <property type="evidence" value="ECO:0007669"/>
    <property type="project" value="UniProtKB-ARBA"/>
</dbReference>
<evidence type="ECO:0000256" key="1">
    <source>
        <dbReference type="ARBA" id="ARBA00004496"/>
    </source>
</evidence>
<name>A0AAQ4ETD2_AMBAM</name>
<feature type="domain" description="MyTH4" evidence="11">
    <location>
        <begin position="431"/>
        <end position="586"/>
    </location>
</feature>
<dbReference type="Gene3D" id="2.30.29.30">
    <property type="entry name" value="Pleckstrin-homology domain (PH domain)/Phosphotyrosine-binding domain (PTB)"/>
    <property type="match status" value="2"/>
</dbReference>
<evidence type="ECO:0000256" key="2">
    <source>
        <dbReference type="ARBA" id="ARBA00008314"/>
    </source>
</evidence>
<dbReference type="Proteomes" id="UP001321473">
    <property type="component" value="Unassembled WGS sequence"/>
</dbReference>
<comment type="similarity">
    <text evidence="2">Belongs to the TRAFAC class myosin-kinesin ATPase superfamily. Myosin family.</text>
</comment>
<accession>A0AAQ4ETD2</accession>
<comment type="subcellular location">
    <subcellularLocation>
        <location evidence="1">Cytoplasm</location>
    </subcellularLocation>
</comment>
<feature type="domain" description="FERM" evidence="10">
    <location>
        <begin position="591"/>
        <end position="899"/>
    </location>
</feature>
<dbReference type="PROSITE" id="PS50057">
    <property type="entry name" value="FERM_3"/>
    <property type="match status" value="1"/>
</dbReference>
<dbReference type="GO" id="GO:0005737">
    <property type="term" value="C:cytoplasm"/>
    <property type="evidence" value="ECO:0007669"/>
    <property type="project" value="UniProtKB-SubCell"/>
</dbReference>
<evidence type="ECO:0000313" key="12">
    <source>
        <dbReference type="EMBL" id="KAK8777952.1"/>
    </source>
</evidence>
<dbReference type="SUPFAM" id="SSF50044">
    <property type="entry name" value="SH3-domain"/>
    <property type="match status" value="1"/>
</dbReference>
<dbReference type="InterPro" id="IPR051567">
    <property type="entry name" value="Unconventional_Myosin_ATPase"/>
</dbReference>
<evidence type="ECO:0000256" key="7">
    <source>
        <dbReference type="PROSITE-ProRule" id="PRU00192"/>
    </source>
</evidence>
<sequence length="917" mass="103649">CVMKTRVFFYAASFLGTVEDCAEFLQPVDEAPPPAPVVRARDNLKTRLYPPSNAPYITYTKVEWRIRIRKEVFQPGEQLQEPQALHLVFCQVVADAFAPACIRLREDEAARLRSLCDSLGVGPAPESRVRAPVQAQRSVVEAARDLPLYFSRMFPASGGRQLPDVHLVAVAHSGLRLVKRDPPGQLRVLETVRFEDIADVSAARPRTLQLLLRHGGWMTIYSPKAGHIQALVRRFVMEGTQEVPEYVQAVADYVTTESTLLSFREGELIRLIRQRCTGLDKGWLFGVTDTGDSGLFPCEYVAPLSSARPHGHSASPASAAVAVRDMRSPIDQSPAHNGGTTWVEAKDQADGFDEHSIEQSNGVESHMADGKHSMLQYAMFNFRESLDRYEVLRDQNGSFRGSLKMLEDLKTSKKGKDSDWTWKELAQLIKFSKSPIKASLLNLESPELNKLAIESFLSVMRYMGDYPMSKNQSEVDCVYSILVSCHKNPPLRDEVYCQIIKQTTSNKSSKPDSCQRGWRLFSIVAAYFDCSENLKPYLFKFLEAAAYDKRRAYHGTAMVCLQNLRKTFKYGGRKNVPSIEEIAAISAGRNSKRQIYRLPGGTERVINTKSTTVVEDIIDEICGILGVRGSTEMDEFSLYCIVEGDPLTMPLSREEYILDVTTELIKNGHVFYLIFCRSVWFFPLRLDNALYVELIFNQVAPDYLEGLLLVQPQGRRLPDPMLGDIARIAALLHRAADMQHVPSKDEVKYLLPKPVLASKEVKPPHWVDLVQRNWADMMALTNTEAKAQCLDILQRWPLFGSCFFAVKWIRNENVTAEHILALNREGIHFLDVVTHESVWMYPFSEVISTRKVRAEDGTLFLDMKCGNLMVQKITRIQTDQAHEISRLVRQYINIQQSHQGNQHGGAPQDVTLSRNLK</sequence>
<dbReference type="InterPro" id="IPR035963">
    <property type="entry name" value="FERM_2"/>
</dbReference>
<dbReference type="Pfam" id="PF02174">
    <property type="entry name" value="IRS"/>
    <property type="match status" value="1"/>
</dbReference>
<dbReference type="SUPFAM" id="SSF50729">
    <property type="entry name" value="PH domain-like"/>
    <property type="match status" value="1"/>
</dbReference>
<dbReference type="Pfam" id="PF26570">
    <property type="entry name" value="MYO15"/>
    <property type="match status" value="1"/>
</dbReference>
<dbReference type="GO" id="GO:0071944">
    <property type="term" value="C:cell periphery"/>
    <property type="evidence" value="ECO:0007669"/>
    <property type="project" value="UniProtKB-ARBA"/>
</dbReference>
<keyword evidence="4" id="KW-0963">Cytoplasm</keyword>
<feature type="non-terminal residue" evidence="12">
    <location>
        <position position="1"/>
    </location>
</feature>
<dbReference type="PROSITE" id="PS50002">
    <property type="entry name" value="SH3"/>
    <property type="match status" value="1"/>
</dbReference>
<dbReference type="Gene3D" id="1.25.40.530">
    <property type="entry name" value="MyTH4 domain"/>
    <property type="match status" value="1"/>
</dbReference>
<keyword evidence="3 7" id="KW-0728">SH3 domain</keyword>
<keyword evidence="5" id="KW-0677">Repeat</keyword>
<keyword evidence="13" id="KW-1185">Reference proteome</keyword>
<evidence type="ECO:0000259" key="11">
    <source>
        <dbReference type="PROSITE" id="PS51016"/>
    </source>
</evidence>
<dbReference type="CDD" id="cd14473">
    <property type="entry name" value="FERM_B-lobe"/>
    <property type="match status" value="1"/>
</dbReference>
<dbReference type="InterPro" id="IPR001452">
    <property type="entry name" value="SH3_domain"/>
</dbReference>
<dbReference type="InterPro" id="IPR041795">
    <property type="entry name" value="MyoXV_FERM_C"/>
</dbReference>
<dbReference type="GO" id="GO:0003779">
    <property type="term" value="F:actin binding"/>
    <property type="evidence" value="ECO:0007669"/>
    <property type="project" value="UniProtKB-KW"/>
</dbReference>
<dbReference type="InterPro" id="IPR059004">
    <property type="entry name" value="MYO15"/>
</dbReference>
<evidence type="ECO:0000259" key="9">
    <source>
        <dbReference type="PROSITE" id="PS50002"/>
    </source>
</evidence>
<evidence type="ECO:0000256" key="8">
    <source>
        <dbReference type="SAM" id="MobiDB-lite"/>
    </source>
</evidence>
<dbReference type="InterPro" id="IPR038185">
    <property type="entry name" value="MyTH4_dom_sf"/>
</dbReference>
<evidence type="ECO:0000256" key="3">
    <source>
        <dbReference type="ARBA" id="ARBA00022443"/>
    </source>
</evidence>
<dbReference type="PANTHER" id="PTHR22692:SF26">
    <property type="entry name" value="SH3 DOMAIN-CONTAINING PROTEIN"/>
    <property type="match status" value="1"/>
</dbReference>
<dbReference type="SUPFAM" id="SSF47031">
    <property type="entry name" value="Second domain of FERM"/>
    <property type="match status" value="1"/>
</dbReference>
<dbReference type="Pfam" id="PF00784">
    <property type="entry name" value="MyTH4"/>
    <property type="match status" value="1"/>
</dbReference>
<evidence type="ECO:0000313" key="13">
    <source>
        <dbReference type="Proteomes" id="UP001321473"/>
    </source>
</evidence>